<dbReference type="InterPro" id="IPR058922">
    <property type="entry name" value="WHD_DRP"/>
</dbReference>
<dbReference type="Gramene" id="ERN03024">
    <property type="protein sequence ID" value="ERN03024"/>
    <property type="gene ID" value="AMTR_s00205p00026120"/>
</dbReference>
<evidence type="ECO:0008006" key="7">
    <source>
        <dbReference type="Google" id="ProtNLM"/>
    </source>
</evidence>
<evidence type="ECO:0000259" key="4">
    <source>
        <dbReference type="Pfam" id="PF23598"/>
    </source>
</evidence>
<dbReference type="EMBL" id="KI394412">
    <property type="protein sequence ID" value="ERN03024.1"/>
    <property type="molecule type" value="Genomic_DNA"/>
</dbReference>
<evidence type="ECO:0000259" key="3">
    <source>
        <dbReference type="Pfam" id="PF23559"/>
    </source>
</evidence>
<protein>
    <recommendedName>
        <fullName evidence="7">NB-ARC domain-containing protein</fullName>
    </recommendedName>
</protein>
<proteinExistence type="predicted"/>
<dbReference type="Gene3D" id="3.80.10.10">
    <property type="entry name" value="Ribonuclease Inhibitor"/>
    <property type="match status" value="1"/>
</dbReference>
<dbReference type="SUPFAM" id="SSF52047">
    <property type="entry name" value="RNI-like"/>
    <property type="match status" value="1"/>
</dbReference>
<evidence type="ECO:0000313" key="6">
    <source>
        <dbReference type="Proteomes" id="UP000017836"/>
    </source>
</evidence>
<dbReference type="Proteomes" id="UP000017836">
    <property type="component" value="Unassembled WGS sequence"/>
</dbReference>
<keyword evidence="1" id="KW-0677">Repeat</keyword>
<reference evidence="6" key="1">
    <citation type="journal article" date="2013" name="Science">
        <title>The Amborella genome and the evolution of flowering plants.</title>
        <authorList>
            <consortium name="Amborella Genome Project"/>
        </authorList>
    </citation>
    <scope>NUCLEOTIDE SEQUENCE [LARGE SCALE GENOMIC DNA]</scope>
</reference>
<feature type="domain" description="Disease resistance R13L4/SHOC-2-like LRR" evidence="4">
    <location>
        <begin position="194"/>
        <end position="450"/>
    </location>
</feature>
<feature type="domain" description="Disease resistance protein winged helix" evidence="3">
    <location>
        <begin position="59"/>
        <end position="105"/>
    </location>
</feature>
<evidence type="ECO:0000256" key="1">
    <source>
        <dbReference type="ARBA" id="ARBA00022737"/>
    </source>
</evidence>
<dbReference type="Gene3D" id="1.10.10.10">
    <property type="entry name" value="Winged helix-like DNA-binding domain superfamily/Winged helix DNA-binding domain"/>
    <property type="match status" value="1"/>
</dbReference>
<name>W1P5Q8_AMBTC</name>
<accession>W1P5Q8</accession>
<evidence type="ECO:0000256" key="2">
    <source>
        <dbReference type="ARBA" id="ARBA00022821"/>
    </source>
</evidence>
<dbReference type="PANTHER" id="PTHR23155:SF1205">
    <property type="entry name" value="DISEASE RESISTANCE PROTEIN RPM1"/>
    <property type="match status" value="1"/>
</dbReference>
<keyword evidence="2" id="KW-0611">Plant defense</keyword>
<gene>
    <name evidence="5" type="ORF">AMTR_s00205p00026120</name>
</gene>
<dbReference type="eggNOG" id="KOG4658">
    <property type="taxonomic scope" value="Eukaryota"/>
</dbReference>
<dbReference type="InterPro" id="IPR032675">
    <property type="entry name" value="LRR_dom_sf"/>
</dbReference>
<sequence length="457" mass="51848">MAMAVIVSRKAMEVGDWIDVLDIIHRTTPNNTSLNGILSTSYNAVRPLLKYCFLYCAWFLEEYKIKKTMLVRLWVAEGFVEAQRGKFEEAAEDCMKELLDRNLIQVHVVVRQLALSIAEKEKFEQVLTYESSTFADKTLHLSIHESNINGVLPNHKLKTRTLLNFGEDILPFTLQTRISKLNFVRDNVSHTSQSDLSRLSSLIVLDFDGVQIERLPKQIRKLIHLRYLGLRNTGILKLPKYLKYLPRLETLDVRGSNLESFPKEISVLQHLTHLLVSRRRNSTEQAINEVPKLYKKLNHDEYMQLNIHVEGWKSLQTLKRATVEGTVVKELSKLIKLKKLCVQVVSEGDGMQIMESIKNMSDLETLSLVDKNSQISLQSMTCPPTGLGQLSVDAVLGELPSWLYSHRHLKTLYLGSSALDVDLLVALQSLPNLARLTLSKAYSGKRMGVGGLNGLEN</sequence>
<dbReference type="InterPro" id="IPR036388">
    <property type="entry name" value="WH-like_DNA-bd_sf"/>
</dbReference>
<dbReference type="Pfam" id="PF23598">
    <property type="entry name" value="LRR_14"/>
    <property type="match status" value="1"/>
</dbReference>
<organism evidence="5 6">
    <name type="scientific">Amborella trichopoda</name>
    <dbReference type="NCBI Taxonomy" id="13333"/>
    <lineage>
        <taxon>Eukaryota</taxon>
        <taxon>Viridiplantae</taxon>
        <taxon>Streptophyta</taxon>
        <taxon>Embryophyta</taxon>
        <taxon>Tracheophyta</taxon>
        <taxon>Spermatophyta</taxon>
        <taxon>Magnoliopsida</taxon>
        <taxon>Amborellales</taxon>
        <taxon>Amborellaceae</taxon>
        <taxon>Amborella</taxon>
    </lineage>
</organism>
<keyword evidence="6" id="KW-1185">Reference proteome</keyword>
<dbReference type="HOGENOM" id="CLU_000837_14_5_1"/>
<dbReference type="OMA" id="YCCISIR"/>
<dbReference type="PANTHER" id="PTHR23155">
    <property type="entry name" value="DISEASE RESISTANCE PROTEIN RP"/>
    <property type="match status" value="1"/>
</dbReference>
<evidence type="ECO:0000313" key="5">
    <source>
        <dbReference type="EMBL" id="ERN03024.1"/>
    </source>
</evidence>
<dbReference type="Pfam" id="PF23559">
    <property type="entry name" value="WHD_DRP"/>
    <property type="match status" value="1"/>
</dbReference>
<dbReference type="InterPro" id="IPR044974">
    <property type="entry name" value="Disease_R_plants"/>
</dbReference>
<dbReference type="AlphaFoldDB" id="W1P5Q8"/>
<dbReference type="GO" id="GO:0006952">
    <property type="term" value="P:defense response"/>
    <property type="evidence" value="ECO:0007669"/>
    <property type="project" value="UniProtKB-KW"/>
</dbReference>
<dbReference type="InterPro" id="IPR055414">
    <property type="entry name" value="LRR_R13L4/SHOC2-like"/>
</dbReference>